<dbReference type="InterPro" id="IPR013085">
    <property type="entry name" value="U1-CZ_Znf_C2H2"/>
</dbReference>
<feature type="compositionally biased region" description="Polar residues" evidence="4">
    <location>
        <begin position="220"/>
        <end position="237"/>
    </location>
</feature>
<feature type="compositionally biased region" description="Basic residues" evidence="4">
    <location>
        <begin position="294"/>
        <end position="305"/>
    </location>
</feature>
<evidence type="ECO:0000313" key="6">
    <source>
        <dbReference type="EMBL" id="MDI1490795.1"/>
    </source>
</evidence>
<sequence length="305" mass="34033">MSEYWKSTPKYWCKHCKTYVRDTKLERSNHEATPRHQGNLQRFLRGLHRDHEREEREKSRAKQEVDRLNGVTSASPPAPEGRASAIPSSNASSTRQATPAERKAQLQQLAAMGVAVPEDFRREMAMAGEWSVQSQRIIESGGEIDEGIKKEEDEDDKKKVLNVGVRKRKHEGQEEEEEAGEKVVRKGWGSTTKAYPGAGGDNDLDALLNATRRPEELNEGGSTVKSESSRAPGTTTIEDNHDERPQENSGTFHTRVEELGKSAPSGRDDSEIKIENPDQAANPSLEDVPSGPVFKKRKSRPIKSK</sequence>
<dbReference type="PANTHER" id="PTHR13173">
    <property type="entry name" value="WW DOMAIN BINDING PROTEIN 4"/>
    <property type="match status" value="1"/>
</dbReference>
<feature type="region of interest" description="Disordered" evidence="4">
    <location>
        <begin position="166"/>
        <end position="305"/>
    </location>
</feature>
<evidence type="ECO:0000256" key="2">
    <source>
        <dbReference type="ARBA" id="ARBA00022771"/>
    </source>
</evidence>
<proteinExistence type="predicted"/>
<feature type="compositionally biased region" description="Polar residues" evidence="4">
    <location>
        <begin position="86"/>
        <end position="97"/>
    </location>
</feature>
<dbReference type="PANTHER" id="PTHR13173:SF10">
    <property type="entry name" value="WW DOMAIN-BINDING PROTEIN 4"/>
    <property type="match status" value="1"/>
</dbReference>
<dbReference type="SUPFAM" id="SSF57667">
    <property type="entry name" value="beta-beta-alpha zinc fingers"/>
    <property type="match status" value="1"/>
</dbReference>
<protein>
    <recommendedName>
        <fullName evidence="5">U1-type domain-containing protein</fullName>
    </recommendedName>
</protein>
<evidence type="ECO:0000313" key="7">
    <source>
        <dbReference type="Proteomes" id="UP001161017"/>
    </source>
</evidence>
<dbReference type="InterPro" id="IPR036236">
    <property type="entry name" value="Znf_C2H2_sf"/>
</dbReference>
<organism evidence="6 7">
    <name type="scientific">Ramalina farinacea</name>
    <dbReference type="NCBI Taxonomy" id="258253"/>
    <lineage>
        <taxon>Eukaryota</taxon>
        <taxon>Fungi</taxon>
        <taxon>Dikarya</taxon>
        <taxon>Ascomycota</taxon>
        <taxon>Pezizomycotina</taxon>
        <taxon>Lecanoromycetes</taxon>
        <taxon>OSLEUM clade</taxon>
        <taxon>Lecanoromycetidae</taxon>
        <taxon>Lecanorales</taxon>
        <taxon>Lecanorineae</taxon>
        <taxon>Ramalinaceae</taxon>
        <taxon>Ramalina</taxon>
    </lineage>
</organism>
<keyword evidence="2" id="KW-0863">Zinc-finger</keyword>
<dbReference type="GO" id="GO:0071011">
    <property type="term" value="C:precatalytic spliceosome"/>
    <property type="evidence" value="ECO:0007669"/>
    <property type="project" value="TreeGrafter"/>
</dbReference>
<feature type="region of interest" description="Disordered" evidence="4">
    <location>
        <begin position="27"/>
        <end position="105"/>
    </location>
</feature>
<comment type="caution">
    <text evidence="6">The sequence shown here is derived from an EMBL/GenBank/DDBJ whole genome shotgun (WGS) entry which is preliminary data.</text>
</comment>
<dbReference type="AlphaFoldDB" id="A0AA43QQL3"/>
<feature type="compositionally biased region" description="Basic and acidic residues" evidence="4">
    <location>
        <begin position="47"/>
        <end position="67"/>
    </location>
</feature>
<keyword evidence="7" id="KW-1185">Reference proteome</keyword>
<feature type="domain" description="U1-type" evidence="5">
    <location>
        <begin position="8"/>
        <end position="43"/>
    </location>
</feature>
<dbReference type="Pfam" id="PF06220">
    <property type="entry name" value="zf-U1"/>
    <property type="match status" value="1"/>
</dbReference>
<dbReference type="InterPro" id="IPR003604">
    <property type="entry name" value="Matrin/U1-like-C_Znf_C2H2"/>
</dbReference>
<name>A0AA43QQL3_9LECA</name>
<feature type="compositionally biased region" description="Basic and acidic residues" evidence="4">
    <location>
        <begin position="254"/>
        <end position="276"/>
    </location>
</feature>
<dbReference type="EMBL" id="JAPUFD010000012">
    <property type="protein sequence ID" value="MDI1490795.1"/>
    <property type="molecule type" value="Genomic_DNA"/>
</dbReference>
<dbReference type="SMART" id="SM00451">
    <property type="entry name" value="ZnF_U1"/>
    <property type="match status" value="1"/>
</dbReference>
<evidence type="ECO:0000256" key="1">
    <source>
        <dbReference type="ARBA" id="ARBA00022723"/>
    </source>
</evidence>
<accession>A0AA43QQL3</accession>
<evidence type="ECO:0000256" key="4">
    <source>
        <dbReference type="SAM" id="MobiDB-lite"/>
    </source>
</evidence>
<reference evidence="6" key="1">
    <citation type="journal article" date="2023" name="Genome Biol. Evol.">
        <title>First Whole Genome Sequence and Flow Cytometry Genome Size Data for the Lichen-Forming Fungus Ramalina farinacea (Ascomycota).</title>
        <authorList>
            <person name="Llewellyn T."/>
            <person name="Mian S."/>
            <person name="Hill R."/>
            <person name="Leitch I.J."/>
            <person name="Gaya E."/>
        </authorList>
    </citation>
    <scope>NUCLEOTIDE SEQUENCE</scope>
    <source>
        <strain evidence="6">LIQ254RAFAR</strain>
    </source>
</reference>
<dbReference type="Gene3D" id="3.30.160.60">
    <property type="entry name" value="Classic Zinc Finger"/>
    <property type="match status" value="1"/>
</dbReference>
<keyword evidence="1" id="KW-0479">Metal-binding</keyword>
<gene>
    <name evidence="6" type="ORF">OHK93_001999</name>
</gene>
<dbReference type="GO" id="GO:0008270">
    <property type="term" value="F:zinc ion binding"/>
    <property type="evidence" value="ECO:0007669"/>
    <property type="project" value="UniProtKB-KW"/>
</dbReference>
<keyword evidence="3" id="KW-0862">Zinc</keyword>
<dbReference type="InterPro" id="IPR040023">
    <property type="entry name" value="WBP4"/>
</dbReference>
<dbReference type="GO" id="GO:0003723">
    <property type="term" value="F:RNA binding"/>
    <property type="evidence" value="ECO:0007669"/>
    <property type="project" value="TreeGrafter"/>
</dbReference>
<dbReference type="Proteomes" id="UP001161017">
    <property type="component" value="Unassembled WGS sequence"/>
</dbReference>
<dbReference type="GO" id="GO:0000398">
    <property type="term" value="P:mRNA splicing, via spliceosome"/>
    <property type="evidence" value="ECO:0007669"/>
    <property type="project" value="InterPro"/>
</dbReference>
<evidence type="ECO:0000259" key="5">
    <source>
        <dbReference type="SMART" id="SM00451"/>
    </source>
</evidence>
<evidence type="ECO:0000256" key="3">
    <source>
        <dbReference type="ARBA" id="ARBA00022833"/>
    </source>
</evidence>